<dbReference type="AlphaFoldDB" id="A0A1M5C7P4"/>
<dbReference type="InterPro" id="IPR029056">
    <property type="entry name" value="Ribokinase-like"/>
</dbReference>
<evidence type="ECO:0000313" key="6">
    <source>
        <dbReference type="Proteomes" id="UP000186132"/>
    </source>
</evidence>
<gene>
    <name evidence="5" type="ORF">SAMN05443575_0138</name>
</gene>
<feature type="domain" description="Carbohydrate kinase PfkB" evidence="4">
    <location>
        <begin position="2"/>
        <end position="284"/>
    </location>
</feature>
<evidence type="ECO:0000256" key="1">
    <source>
        <dbReference type="ARBA" id="ARBA00010688"/>
    </source>
</evidence>
<proteinExistence type="inferred from homology"/>
<dbReference type="RefSeq" id="WP_073384710.1">
    <property type="nucleotide sequence ID" value="NZ_FQVU01000001.1"/>
</dbReference>
<name>A0A1M5C7P4_9ACTN</name>
<dbReference type="OrthoDB" id="7946249at2"/>
<dbReference type="Pfam" id="PF00294">
    <property type="entry name" value="PfkB"/>
    <property type="match status" value="1"/>
</dbReference>
<dbReference type="Gene3D" id="3.40.1190.20">
    <property type="match status" value="1"/>
</dbReference>
<evidence type="ECO:0000256" key="3">
    <source>
        <dbReference type="ARBA" id="ARBA00022777"/>
    </source>
</evidence>
<evidence type="ECO:0000256" key="2">
    <source>
        <dbReference type="ARBA" id="ARBA00022679"/>
    </source>
</evidence>
<comment type="similarity">
    <text evidence="1">Belongs to the carbohydrate kinase PfkB family.</text>
</comment>
<keyword evidence="6" id="KW-1185">Reference proteome</keyword>
<dbReference type="EMBL" id="FQVU01000001">
    <property type="protein sequence ID" value="SHF50745.1"/>
    <property type="molecule type" value="Genomic_DNA"/>
</dbReference>
<dbReference type="PANTHER" id="PTHR43320">
    <property type="entry name" value="SUGAR KINASE"/>
    <property type="match status" value="1"/>
</dbReference>
<dbReference type="SUPFAM" id="SSF53613">
    <property type="entry name" value="Ribokinase-like"/>
    <property type="match status" value="1"/>
</dbReference>
<protein>
    <submittedName>
        <fullName evidence="5">Sugar or nucleoside kinase, ribokinase family</fullName>
    </submittedName>
</protein>
<dbReference type="PANTHER" id="PTHR43320:SF3">
    <property type="entry name" value="CARBOHYDRATE KINASE PFKB DOMAIN-CONTAINING PROTEIN"/>
    <property type="match status" value="1"/>
</dbReference>
<keyword evidence="2" id="KW-0808">Transferase</keyword>
<organism evidence="5 6">
    <name type="scientific">Jatrophihabitans endophyticus</name>
    <dbReference type="NCBI Taxonomy" id="1206085"/>
    <lineage>
        <taxon>Bacteria</taxon>
        <taxon>Bacillati</taxon>
        <taxon>Actinomycetota</taxon>
        <taxon>Actinomycetes</taxon>
        <taxon>Jatrophihabitantales</taxon>
        <taxon>Jatrophihabitantaceae</taxon>
        <taxon>Jatrophihabitans</taxon>
    </lineage>
</organism>
<dbReference type="InterPro" id="IPR002173">
    <property type="entry name" value="Carboh/pur_kinase_PfkB_CS"/>
</dbReference>
<accession>A0A1M5C7P4</accession>
<dbReference type="GO" id="GO:0016301">
    <property type="term" value="F:kinase activity"/>
    <property type="evidence" value="ECO:0007669"/>
    <property type="project" value="UniProtKB-KW"/>
</dbReference>
<evidence type="ECO:0000313" key="5">
    <source>
        <dbReference type="EMBL" id="SHF50745.1"/>
    </source>
</evidence>
<dbReference type="InterPro" id="IPR052700">
    <property type="entry name" value="Carb_kinase_PfkB-like"/>
</dbReference>
<dbReference type="PROSITE" id="PS00584">
    <property type="entry name" value="PFKB_KINASES_2"/>
    <property type="match status" value="1"/>
</dbReference>
<dbReference type="Proteomes" id="UP000186132">
    <property type="component" value="Unassembled WGS sequence"/>
</dbReference>
<dbReference type="STRING" id="1206085.SAMN05443575_0138"/>
<evidence type="ECO:0000259" key="4">
    <source>
        <dbReference type="Pfam" id="PF00294"/>
    </source>
</evidence>
<dbReference type="InterPro" id="IPR011611">
    <property type="entry name" value="PfkB_dom"/>
</dbReference>
<sequence length="290" mass="29261">MHVVCVGDLMVDFVARLPGPIAFGSDTPAAIEVYGGGAAANVAAWLAHAGAQATFVGRIGDDHAGLMAADELTAAGVTPVVEIDPNRATGLCIVLVDERGERSMVPSTGANDAAADVALIPATADWLYVSGYALLGEGPRSFALDALALARERGWSIAVDAASAAPLAAAGAENFLDWIGTDLLLFANHDEARVLTGLDEPSAAAQALALRCGHAVVKRGPLGAVWSDGTGVRSVPAVEVEVFDSTGAGDAFAAGFLAATGEIADCLDQATRLASRAVAHAGARPRPAAS</sequence>
<keyword evidence="3 5" id="KW-0418">Kinase</keyword>
<reference evidence="5 6" key="1">
    <citation type="submission" date="2016-11" db="EMBL/GenBank/DDBJ databases">
        <authorList>
            <person name="Jaros S."/>
            <person name="Januszkiewicz K."/>
            <person name="Wedrychowicz H."/>
        </authorList>
    </citation>
    <scope>NUCLEOTIDE SEQUENCE [LARGE SCALE GENOMIC DNA]</scope>
    <source>
        <strain evidence="5 6">DSM 45627</strain>
    </source>
</reference>